<name>A0ABN9VDI4_9DINO</name>
<feature type="region of interest" description="Disordered" evidence="1">
    <location>
        <begin position="246"/>
        <end position="284"/>
    </location>
</feature>
<dbReference type="EMBL" id="CAUYUJ010017040">
    <property type="protein sequence ID" value="CAK0871160.1"/>
    <property type="molecule type" value="Genomic_DNA"/>
</dbReference>
<proteinExistence type="predicted"/>
<gene>
    <name evidence="2" type="ORF">PCOR1329_LOCUS57069</name>
</gene>
<evidence type="ECO:0000256" key="1">
    <source>
        <dbReference type="SAM" id="MobiDB-lite"/>
    </source>
</evidence>
<evidence type="ECO:0000313" key="3">
    <source>
        <dbReference type="Proteomes" id="UP001189429"/>
    </source>
</evidence>
<feature type="region of interest" description="Disordered" evidence="1">
    <location>
        <begin position="1"/>
        <end position="43"/>
    </location>
</feature>
<reference evidence="2" key="1">
    <citation type="submission" date="2023-10" db="EMBL/GenBank/DDBJ databases">
        <authorList>
            <person name="Chen Y."/>
            <person name="Shah S."/>
            <person name="Dougan E. K."/>
            <person name="Thang M."/>
            <person name="Chan C."/>
        </authorList>
    </citation>
    <scope>NUCLEOTIDE SEQUENCE [LARGE SCALE GENOMIC DNA]</scope>
</reference>
<accession>A0ABN9VDI4</accession>
<organism evidence="2 3">
    <name type="scientific">Prorocentrum cordatum</name>
    <dbReference type="NCBI Taxonomy" id="2364126"/>
    <lineage>
        <taxon>Eukaryota</taxon>
        <taxon>Sar</taxon>
        <taxon>Alveolata</taxon>
        <taxon>Dinophyceae</taxon>
        <taxon>Prorocentrales</taxon>
        <taxon>Prorocentraceae</taxon>
        <taxon>Prorocentrum</taxon>
    </lineage>
</organism>
<dbReference type="Proteomes" id="UP001189429">
    <property type="component" value="Unassembled WGS sequence"/>
</dbReference>
<comment type="caution">
    <text evidence="2">The sequence shown here is derived from an EMBL/GenBank/DDBJ whole genome shotgun (WGS) entry which is preliminary data.</text>
</comment>
<protein>
    <submittedName>
        <fullName evidence="2">Uncharacterized protein</fullName>
    </submittedName>
</protein>
<sequence length="306" mass="32742">MRSCAQHAANLPEDGAPLSARRPAEQGPRLGEQLEGPTTLPEVPMGLDVVDLEADLLARAALRAPDEDGDDCAFGGGSFVEAPAAGEGRAASSAADARSAALAECAGDGPGDRCNECLAPGDWLVHQHAGVEAFVEGLASGWRLAEQRVRQQVQDVRDELKELLVGSLANIRGTLQFSEQVRAGSRSCRSVQKLRGLMSDWRSHDAAATQHLAKLMDTVKAWAGLLRSGRDGVVASDGFATVERTEADRQSESVPMSDCDGEADAVAEADPLQRRRSQREQDVDDLMKAFCTERSWLERSHSACDP</sequence>
<evidence type="ECO:0000313" key="2">
    <source>
        <dbReference type="EMBL" id="CAK0871160.1"/>
    </source>
</evidence>
<keyword evidence="3" id="KW-1185">Reference proteome</keyword>